<evidence type="ECO:0000313" key="3">
    <source>
        <dbReference type="EMBL" id="RVU07131.1"/>
    </source>
</evidence>
<evidence type="ECO:0000256" key="2">
    <source>
        <dbReference type="SAM" id="SignalP"/>
    </source>
</evidence>
<feature type="compositionally biased region" description="Basic and acidic residues" evidence="1">
    <location>
        <begin position="61"/>
        <end position="75"/>
    </location>
</feature>
<dbReference type="RefSeq" id="WP_127706467.1">
    <property type="nucleotide sequence ID" value="NZ_SACO01000002.1"/>
</dbReference>
<dbReference type="PROSITE" id="PS51257">
    <property type="entry name" value="PROKAR_LIPOPROTEIN"/>
    <property type="match status" value="1"/>
</dbReference>
<feature type="signal peptide" evidence="2">
    <location>
        <begin position="1"/>
        <end position="21"/>
    </location>
</feature>
<sequence>MRRLLSGLALGAALLALSACGTENELKPKPGKSLPVAPYGRLDRPGSGELLSQSSQSRPSRNVELHTRSEPRNDDPFDLPPED</sequence>
<evidence type="ECO:0008006" key="5">
    <source>
        <dbReference type="Google" id="ProtNLM"/>
    </source>
</evidence>
<feature type="compositionally biased region" description="Low complexity" evidence="1">
    <location>
        <begin position="47"/>
        <end position="60"/>
    </location>
</feature>
<feature type="region of interest" description="Disordered" evidence="1">
    <location>
        <begin position="23"/>
        <end position="83"/>
    </location>
</feature>
<reference evidence="3 4" key="1">
    <citation type="submission" date="2019-01" db="EMBL/GenBank/DDBJ databases">
        <authorList>
            <person name="Chen W.-M."/>
        </authorList>
    </citation>
    <scope>NUCLEOTIDE SEQUENCE [LARGE SCALE GENOMIC DNA]</scope>
    <source>
        <strain evidence="3 4">FSY-9</strain>
    </source>
</reference>
<accession>A0A437NB09</accession>
<dbReference type="Proteomes" id="UP000282837">
    <property type="component" value="Unassembled WGS sequence"/>
</dbReference>
<keyword evidence="4" id="KW-1185">Reference proteome</keyword>
<organism evidence="3 4">
    <name type="scientific">Novosphingobium umbonatum</name>
    <dbReference type="NCBI Taxonomy" id="1908524"/>
    <lineage>
        <taxon>Bacteria</taxon>
        <taxon>Pseudomonadati</taxon>
        <taxon>Pseudomonadota</taxon>
        <taxon>Alphaproteobacteria</taxon>
        <taxon>Sphingomonadales</taxon>
        <taxon>Sphingomonadaceae</taxon>
        <taxon>Novosphingobium</taxon>
    </lineage>
</organism>
<evidence type="ECO:0000256" key="1">
    <source>
        <dbReference type="SAM" id="MobiDB-lite"/>
    </source>
</evidence>
<dbReference type="EMBL" id="SACO01000002">
    <property type="protein sequence ID" value="RVU07131.1"/>
    <property type="molecule type" value="Genomic_DNA"/>
</dbReference>
<protein>
    <recommendedName>
        <fullName evidence="5">Argininosuccinate lyase</fullName>
    </recommendedName>
</protein>
<proteinExistence type="predicted"/>
<name>A0A437NB09_9SPHN</name>
<feature type="chain" id="PRO_5019314041" description="Argininosuccinate lyase" evidence="2">
    <location>
        <begin position="22"/>
        <end position="83"/>
    </location>
</feature>
<gene>
    <name evidence="3" type="ORF">EOE18_04065</name>
</gene>
<comment type="caution">
    <text evidence="3">The sequence shown here is derived from an EMBL/GenBank/DDBJ whole genome shotgun (WGS) entry which is preliminary data.</text>
</comment>
<dbReference type="AlphaFoldDB" id="A0A437NB09"/>
<evidence type="ECO:0000313" key="4">
    <source>
        <dbReference type="Proteomes" id="UP000282837"/>
    </source>
</evidence>
<keyword evidence="2" id="KW-0732">Signal</keyword>